<sequence>MSNERKKAQWKVVGIAGAGAVGLFGILGWIMNTSQAELTGAGGSGPAVDPTIISDVSSSTSPELSWVTQSRQEMEGLRKDVRDLTTSITDLKTHNDGQIAQMRQDFEEQFLLHQQKINTLAGTAQTPGEAGAPDTGTDFIASLAPGAMPVPGQAGLTGPQAQLAVASGFGQTFALSNRGSASGVNAPPQAGTAEAGSIPPGPGGSPEDGVTTFSDGGSGSRVRKLGSYVPAGSYASATVIAGVDASAGVKSQENPVPVLLRITGPVVTASNGAGPGRRVNLTGCTVLGSAAADLSAERVYVRLTTLTCVNGRNEVLETPVAGIVVGSGKAGVRGKVVSREGSLVRNAAIAGVLQGIGQTASASAQGVTGSENLDGTVSSMAGAAAAGAVGGGLSGAANTLAEYYIDRAEQYQPVVSLYGGTDVEVVFLDGVNLR</sequence>
<evidence type="ECO:0000256" key="1">
    <source>
        <dbReference type="SAM" id="MobiDB-lite"/>
    </source>
</evidence>
<keyword evidence="2" id="KW-1133">Transmembrane helix</keyword>
<feature type="region of interest" description="Disordered" evidence="1">
    <location>
        <begin position="180"/>
        <end position="221"/>
    </location>
</feature>
<reference evidence="3" key="1">
    <citation type="submission" date="2021-06" db="EMBL/GenBank/DDBJ databases">
        <authorList>
            <person name="Lee C.-S."/>
            <person name="Jin L."/>
        </authorList>
    </citation>
    <scope>NUCLEOTIDE SEQUENCE</scope>
    <source>
        <strain evidence="3">Con5</strain>
        <plasmid evidence="3">p4</plasmid>
    </source>
</reference>
<dbReference type="AlphaFoldDB" id="A0A975S419"/>
<keyword evidence="2" id="KW-0472">Membrane</keyword>
<dbReference type="KEGG" id="gfu:KM031_21515"/>
<dbReference type="InterPro" id="IPR005498">
    <property type="entry name" value="T4SS_VirB10/TraB/TrbI"/>
</dbReference>
<keyword evidence="4" id="KW-1185">Reference proteome</keyword>
<keyword evidence="3" id="KW-0614">Plasmid</keyword>
<dbReference type="EMBL" id="CP076365">
    <property type="protein sequence ID" value="QWK93006.1"/>
    <property type="molecule type" value="Genomic_DNA"/>
</dbReference>
<proteinExistence type="predicted"/>
<accession>A0A975S419</accession>
<evidence type="ECO:0000313" key="3">
    <source>
        <dbReference type="EMBL" id="QWK93006.1"/>
    </source>
</evidence>
<evidence type="ECO:0000313" key="4">
    <source>
        <dbReference type="Proteomes" id="UP000679352"/>
    </source>
</evidence>
<evidence type="ECO:0000256" key="2">
    <source>
        <dbReference type="SAM" id="Phobius"/>
    </source>
</evidence>
<dbReference type="CDD" id="cd16430">
    <property type="entry name" value="TraB"/>
    <property type="match status" value="1"/>
</dbReference>
<feature type="compositionally biased region" description="Polar residues" evidence="1">
    <location>
        <begin position="54"/>
        <end position="63"/>
    </location>
</feature>
<feature type="transmembrane region" description="Helical" evidence="2">
    <location>
        <begin position="12"/>
        <end position="31"/>
    </location>
</feature>
<organism evidence="3 4">
    <name type="scientific">Gemmobacter fulvus</name>
    <dbReference type="NCBI Taxonomy" id="2840474"/>
    <lineage>
        <taxon>Bacteria</taxon>
        <taxon>Pseudomonadati</taxon>
        <taxon>Pseudomonadota</taxon>
        <taxon>Alphaproteobacteria</taxon>
        <taxon>Rhodobacterales</taxon>
        <taxon>Paracoccaceae</taxon>
        <taxon>Gemmobacter</taxon>
    </lineage>
</organism>
<dbReference type="Pfam" id="PF03743">
    <property type="entry name" value="TrbI"/>
    <property type="match status" value="1"/>
</dbReference>
<feature type="region of interest" description="Disordered" evidence="1">
    <location>
        <begin position="39"/>
        <end position="63"/>
    </location>
</feature>
<gene>
    <name evidence="3" type="ORF">KM031_21515</name>
</gene>
<geneLocation type="plasmid" evidence="3 4">
    <name>p4</name>
</geneLocation>
<name>A0A975S419_9RHOB</name>
<keyword evidence="2" id="KW-0812">Transmembrane</keyword>
<dbReference type="Proteomes" id="UP000679352">
    <property type="component" value="Plasmid p4"/>
</dbReference>
<protein>
    <submittedName>
        <fullName evidence="3">TraB/VirB10 family protein</fullName>
    </submittedName>
</protein>
<dbReference type="RefSeq" id="WP_215507637.1">
    <property type="nucleotide sequence ID" value="NZ_CP076365.1"/>
</dbReference>